<protein>
    <submittedName>
        <fullName evidence="1">Uncharacterized protein</fullName>
    </submittedName>
</protein>
<keyword evidence="2" id="KW-1185">Reference proteome</keyword>
<evidence type="ECO:0000313" key="2">
    <source>
        <dbReference type="Proteomes" id="UP001157502"/>
    </source>
</evidence>
<gene>
    <name evidence="1" type="ORF">DPEC_G00106440</name>
</gene>
<comment type="caution">
    <text evidence="1">The sequence shown here is derived from an EMBL/GenBank/DDBJ whole genome shotgun (WGS) entry which is preliminary data.</text>
</comment>
<proteinExistence type="predicted"/>
<evidence type="ECO:0000313" key="1">
    <source>
        <dbReference type="EMBL" id="KAJ8008587.1"/>
    </source>
</evidence>
<sequence>MLFTEEDLFMSEFEDACSAWVDSVGSESSGCDGTESDVGSPSQGCVFSPGTDGSDSDFFSDLSDCSSDSMSPTHLTYTGSFYTDPVPPCTTEALLNMITEIVGICTAEDLETNGTTSPGTPDSCCSASTELYSPSMDELSSSGYCNQSLAELPAVSAGVVMSSPPTAPVVVKTEETSSCHFSHPSPDAFHPGSLEQLYPLSGLLLDHVDVKELLDSLLLTDIKSESDIKQEPCCIDDWAQSYSVPTNGSYINNSFLDLQMDLQTGVSAHQQGGACGDLAAFTSSLSSSLDALLASSLSPRISGTSGQSRTGPVKVKPFPCPVTGCARRFSRSDELNRHVRIHTGHKPFQCAICLRSFSRSDHLTTHTRTHTGEKPFSCEVCGKRFARSDERKRHGRVHVKQQLKAQMMAAYNLAFPRGV</sequence>
<reference evidence="1" key="1">
    <citation type="submission" date="2021-05" db="EMBL/GenBank/DDBJ databases">
        <authorList>
            <person name="Pan Q."/>
            <person name="Jouanno E."/>
            <person name="Zahm M."/>
            <person name="Klopp C."/>
            <person name="Cabau C."/>
            <person name="Louis A."/>
            <person name="Berthelot C."/>
            <person name="Parey E."/>
            <person name="Roest Crollius H."/>
            <person name="Montfort J."/>
            <person name="Robinson-Rechavi M."/>
            <person name="Bouchez O."/>
            <person name="Lampietro C."/>
            <person name="Lopez Roques C."/>
            <person name="Donnadieu C."/>
            <person name="Postlethwait J."/>
            <person name="Bobe J."/>
            <person name="Dillon D."/>
            <person name="Chandos A."/>
            <person name="von Hippel F."/>
            <person name="Guiguen Y."/>
        </authorList>
    </citation>
    <scope>NUCLEOTIDE SEQUENCE</scope>
    <source>
        <strain evidence="1">YG-Jan2019</strain>
    </source>
</reference>
<accession>A0ACC2GYA9</accession>
<organism evidence="1 2">
    <name type="scientific">Dallia pectoralis</name>
    <name type="common">Alaska blackfish</name>
    <dbReference type="NCBI Taxonomy" id="75939"/>
    <lineage>
        <taxon>Eukaryota</taxon>
        <taxon>Metazoa</taxon>
        <taxon>Chordata</taxon>
        <taxon>Craniata</taxon>
        <taxon>Vertebrata</taxon>
        <taxon>Euteleostomi</taxon>
        <taxon>Actinopterygii</taxon>
        <taxon>Neopterygii</taxon>
        <taxon>Teleostei</taxon>
        <taxon>Protacanthopterygii</taxon>
        <taxon>Esociformes</taxon>
        <taxon>Umbridae</taxon>
        <taxon>Dallia</taxon>
    </lineage>
</organism>
<dbReference type="EMBL" id="CM055735">
    <property type="protein sequence ID" value="KAJ8008587.1"/>
    <property type="molecule type" value="Genomic_DNA"/>
</dbReference>
<dbReference type="Proteomes" id="UP001157502">
    <property type="component" value="Chromosome 8"/>
</dbReference>
<name>A0ACC2GYA9_DALPE</name>